<comment type="caution">
    <text evidence="1">The sequence shown here is derived from an EMBL/GenBank/DDBJ whole genome shotgun (WGS) entry which is preliminary data.</text>
</comment>
<gene>
    <name evidence="1" type="ORF">B0H17DRAFT_1137910</name>
</gene>
<accession>A0AAD7GCY2</accession>
<dbReference type="Proteomes" id="UP001221757">
    <property type="component" value="Unassembled WGS sequence"/>
</dbReference>
<evidence type="ECO:0000313" key="2">
    <source>
        <dbReference type="Proteomes" id="UP001221757"/>
    </source>
</evidence>
<name>A0AAD7GCY2_MYCRO</name>
<organism evidence="1 2">
    <name type="scientific">Mycena rosella</name>
    <name type="common">Pink bonnet</name>
    <name type="synonym">Agaricus rosellus</name>
    <dbReference type="NCBI Taxonomy" id="1033263"/>
    <lineage>
        <taxon>Eukaryota</taxon>
        <taxon>Fungi</taxon>
        <taxon>Dikarya</taxon>
        <taxon>Basidiomycota</taxon>
        <taxon>Agaricomycotina</taxon>
        <taxon>Agaricomycetes</taxon>
        <taxon>Agaricomycetidae</taxon>
        <taxon>Agaricales</taxon>
        <taxon>Marasmiineae</taxon>
        <taxon>Mycenaceae</taxon>
        <taxon>Mycena</taxon>
    </lineage>
</organism>
<proteinExistence type="predicted"/>
<keyword evidence="2" id="KW-1185">Reference proteome</keyword>
<sequence length="153" mass="16769">MAMLSPAICGPPFVAIHISFSYLVHLQQLVWFVGGQVHWWHQEQQLDRGPACREGPMNVEGQATATVHVPEHAPVVGNGPEPGLVPTHLSACHQRMKRGYDRQRRGHCWTRQPQSIHFKAQLVLAHLVTALGSNGPAAVIAGDELGVLAMLKQ</sequence>
<dbReference type="EMBL" id="JARKIE010000110">
    <property type="protein sequence ID" value="KAJ7683230.1"/>
    <property type="molecule type" value="Genomic_DNA"/>
</dbReference>
<protein>
    <submittedName>
        <fullName evidence="1">Uncharacterized protein</fullName>
    </submittedName>
</protein>
<dbReference type="AlphaFoldDB" id="A0AAD7GCY2"/>
<evidence type="ECO:0000313" key="1">
    <source>
        <dbReference type="EMBL" id="KAJ7683230.1"/>
    </source>
</evidence>
<reference evidence="1" key="1">
    <citation type="submission" date="2023-03" db="EMBL/GenBank/DDBJ databases">
        <title>Massive genome expansion in bonnet fungi (Mycena s.s.) driven by repeated elements and novel gene families across ecological guilds.</title>
        <authorList>
            <consortium name="Lawrence Berkeley National Laboratory"/>
            <person name="Harder C.B."/>
            <person name="Miyauchi S."/>
            <person name="Viragh M."/>
            <person name="Kuo A."/>
            <person name="Thoen E."/>
            <person name="Andreopoulos B."/>
            <person name="Lu D."/>
            <person name="Skrede I."/>
            <person name="Drula E."/>
            <person name="Henrissat B."/>
            <person name="Morin E."/>
            <person name="Kohler A."/>
            <person name="Barry K."/>
            <person name="LaButti K."/>
            <person name="Morin E."/>
            <person name="Salamov A."/>
            <person name="Lipzen A."/>
            <person name="Mereny Z."/>
            <person name="Hegedus B."/>
            <person name="Baldrian P."/>
            <person name="Stursova M."/>
            <person name="Weitz H."/>
            <person name="Taylor A."/>
            <person name="Grigoriev I.V."/>
            <person name="Nagy L.G."/>
            <person name="Martin F."/>
            <person name="Kauserud H."/>
        </authorList>
    </citation>
    <scope>NUCLEOTIDE SEQUENCE</scope>
    <source>
        <strain evidence="1">CBHHK067</strain>
    </source>
</reference>